<evidence type="ECO:0000313" key="2">
    <source>
        <dbReference type="Proteomes" id="UP000324222"/>
    </source>
</evidence>
<dbReference type="EMBL" id="VSRR010001931">
    <property type="protein sequence ID" value="MPC28544.1"/>
    <property type="molecule type" value="Genomic_DNA"/>
</dbReference>
<organism evidence="1 2">
    <name type="scientific">Portunus trituberculatus</name>
    <name type="common">Swimming crab</name>
    <name type="synonym">Neptunus trituberculatus</name>
    <dbReference type="NCBI Taxonomy" id="210409"/>
    <lineage>
        <taxon>Eukaryota</taxon>
        <taxon>Metazoa</taxon>
        <taxon>Ecdysozoa</taxon>
        <taxon>Arthropoda</taxon>
        <taxon>Crustacea</taxon>
        <taxon>Multicrustacea</taxon>
        <taxon>Malacostraca</taxon>
        <taxon>Eumalacostraca</taxon>
        <taxon>Eucarida</taxon>
        <taxon>Decapoda</taxon>
        <taxon>Pleocyemata</taxon>
        <taxon>Brachyura</taxon>
        <taxon>Eubrachyura</taxon>
        <taxon>Portunoidea</taxon>
        <taxon>Portunidae</taxon>
        <taxon>Portuninae</taxon>
        <taxon>Portunus</taxon>
    </lineage>
</organism>
<dbReference type="AlphaFoldDB" id="A0A5B7E709"/>
<name>A0A5B7E709_PORTR</name>
<accession>A0A5B7E709</accession>
<gene>
    <name evidence="1" type="ORF">E2C01_021753</name>
</gene>
<evidence type="ECO:0000313" key="1">
    <source>
        <dbReference type="EMBL" id="MPC28544.1"/>
    </source>
</evidence>
<dbReference type="Proteomes" id="UP000324222">
    <property type="component" value="Unassembled WGS sequence"/>
</dbReference>
<protein>
    <submittedName>
        <fullName evidence="1">Uncharacterized protein</fullName>
    </submittedName>
</protein>
<comment type="caution">
    <text evidence="1">The sequence shown here is derived from an EMBL/GenBank/DDBJ whole genome shotgun (WGS) entry which is preliminary data.</text>
</comment>
<sequence length="78" mass="8403">MFSKFFLNRTSGCFQNLVSLRALSGWSFITVYVSCSPGCFVLSQTLILSLGSSIHVELPGVSPSAVLYITKACSAILH</sequence>
<reference evidence="1 2" key="1">
    <citation type="submission" date="2019-05" db="EMBL/GenBank/DDBJ databases">
        <title>Another draft genome of Portunus trituberculatus and its Hox gene families provides insights of decapod evolution.</title>
        <authorList>
            <person name="Jeong J.-H."/>
            <person name="Song I."/>
            <person name="Kim S."/>
            <person name="Choi T."/>
            <person name="Kim D."/>
            <person name="Ryu S."/>
            <person name="Kim W."/>
        </authorList>
    </citation>
    <scope>NUCLEOTIDE SEQUENCE [LARGE SCALE GENOMIC DNA]</scope>
    <source>
        <tissue evidence="1">Muscle</tissue>
    </source>
</reference>
<proteinExistence type="predicted"/>
<keyword evidence="2" id="KW-1185">Reference proteome</keyword>